<dbReference type="STRING" id="1797529.A2570_00330"/>
<dbReference type="AlphaFoldDB" id="A0A1G1XNC9"/>
<keyword evidence="1" id="KW-0560">Oxidoreductase</keyword>
<accession>A0A1G1XNC9</accession>
<gene>
    <name evidence="3" type="ORF">A2570_00330</name>
</gene>
<dbReference type="PANTHER" id="PTHR35176:SF6">
    <property type="entry name" value="HEME OXYGENASE HI_0854-RELATED"/>
    <property type="match status" value="1"/>
</dbReference>
<evidence type="ECO:0000313" key="3">
    <source>
        <dbReference type="EMBL" id="OGY40847.1"/>
    </source>
</evidence>
<dbReference type="GO" id="GO:0005829">
    <property type="term" value="C:cytosol"/>
    <property type="evidence" value="ECO:0007669"/>
    <property type="project" value="TreeGrafter"/>
</dbReference>
<dbReference type="GO" id="GO:0016627">
    <property type="term" value="F:oxidoreductase activity, acting on the CH-CH group of donors"/>
    <property type="evidence" value="ECO:0007669"/>
    <property type="project" value="TreeGrafter"/>
</dbReference>
<reference evidence="3 4" key="1">
    <citation type="journal article" date="2016" name="Nat. Commun.">
        <title>Thousands of microbial genomes shed light on interconnected biogeochemical processes in an aquifer system.</title>
        <authorList>
            <person name="Anantharaman K."/>
            <person name="Brown C.T."/>
            <person name="Hug L.A."/>
            <person name="Sharon I."/>
            <person name="Castelle C.J."/>
            <person name="Probst A.J."/>
            <person name="Thomas B.C."/>
            <person name="Singh A."/>
            <person name="Wilkins M.J."/>
            <person name="Karaoz U."/>
            <person name="Brodie E.L."/>
            <person name="Williams K.H."/>
            <person name="Hubbard S.S."/>
            <person name="Banfield J.F."/>
        </authorList>
    </citation>
    <scope>NUCLEOTIDE SEQUENCE [LARGE SCALE GENOMIC DNA]</scope>
</reference>
<evidence type="ECO:0000313" key="4">
    <source>
        <dbReference type="Proteomes" id="UP000178570"/>
    </source>
</evidence>
<dbReference type="InterPro" id="IPR011576">
    <property type="entry name" value="Pyridox_Oxase_N"/>
</dbReference>
<comment type="caution">
    <text evidence="3">The sequence shown here is derived from an EMBL/GenBank/DDBJ whole genome shotgun (WGS) entry which is preliminary data.</text>
</comment>
<feature type="domain" description="Pyridoxamine 5'-phosphate oxidase N-terminal" evidence="2">
    <location>
        <begin position="8"/>
        <end position="125"/>
    </location>
</feature>
<evidence type="ECO:0000256" key="1">
    <source>
        <dbReference type="ARBA" id="ARBA00023002"/>
    </source>
</evidence>
<protein>
    <recommendedName>
        <fullName evidence="2">Pyridoxamine 5'-phosphate oxidase N-terminal domain-containing protein</fullName>
    </recommendedName>
</protein>
<dbReference type="GO" id="GO:0070967">
    <property type="term" value="F:coenzyme F420 binding"/>
    <property type="evidence" value="ECO:0007669"/>
    <property type="project" value="TreeGrafter"/>
</dbReference>
<sequence>MSQDFLDFLKKREPKLCVLATSSLDNQPASAVMGYAVLDDLTVICSTDKSSRKWSNLMQNPKVALVFGWGFDELNIQYHGMATLVESGDEFKKCEETYFNFHPESLEFKGIPETGYIKIKPIWTRMSDYSSDPPLIQEESFN</sequence>
<organism evidence="3 4">
    <name type="scientific">Candidatus Brennerbacteria bacterium RIFOXYD1_FULL_41_16</name>
    <dbReference type="NCBI Taxonomy" id="1797529"/>
    <lineage>
        <taxon>Bacteria</taxon>
        <taxon>Candidatus Brenneribacteriota</taxon>
    </lineage>
</organism>
<dbReference type="Gene3D" id="2.30.110.10">
    <property type="entry name" value="Electron Transport, Fmn-binding Protein, Chain A"/>
    <property type="match status" value="1"/>
</dbReference>
<dbReference type="PANTHER" id="PTHR35176">
    <property type="entry name" value="HEME OXYGENASE HI_0854-RELATED"/>
    <property type="match status" value="1"/>
</dbReference>
<proteinExistence type="predicted"/>
<dbReference type="InterPro" id="IPR052019">
    <property type="entry name" value="F420H2_bilvrd_red/Heme_oxyg"/>
</dbReference>
<name>A0A1G1XNC9_9BACT</name>
<dbReference type="EMBL" id="MHHY01000004">
    <property type="protein sequence ID" value="OGY40847.1"/>
    <property type="molecule type" value="Genomic_DNA"/>
</dbReference>
<dbReference type="InterPro" id="IPR012349">
    <property type="entry name" value="Split_barrel_FMN-bd"/>
</dbReference>
<dbReference type="SUPFAM" id="SSF50475">
    <property type="entry name" value="FMN-binding split barrel"/>
    <property type="match status" value="1"/>
</dbReference>
<dbReference type="Proteomes" id="UP000178570">
    <property type="component" value="Unassembled WGS sequence"/>
</dbReference>
<dbReference type="Pfam" id="PF01243">
    <property type="entry name" value="PNPOx_N"/>
    <property type="match status" value="1"/>
</dbReference>
<evidence type="ECO:0000259" key="2">
    <source>
        <dbReference type="Pfam" id="PF01243"/>
    </source>
</evidence>